<keyword evidence="2" id="KW-0813">Transport</keyword>
<evidence type="ECO:0000256" key="7">
    <source>
        <dbReference type="ARBA" id="ARBA00023136"/>
    </source>
</evidence>
<dbReference type="GO" id="GO:0016020">
    <property type="term" value="C:membrane"/>
    <property type="evidence" value="ECO:0007669"/>
    <property type="project" value="UniProtKB-ARBA"/>
</dbReference>
<organism evidence="9 10">
    <name type="scientific">Fodinibius roseus</name>
    <dbReference type="NCBI Taxonomy" id="1194090"/>
    <lineage>
        <taxon>Bacteria</taxon>
        <taxon>Pseudomonadati</taxon>
        <taxon>Balneolota</taxon>
        <taxon>Balneolia</taxon>
        <taxon>Balneolales</taxon>
        <taxon>Balneolaceae</taxon>
        <taxon>Fodinibius</taxon>
    </lineage>
</organism>
<dbReference type="GO" id="GO:0015031">
    <property type="term" value="P:protein transport"/>
    <property type="evidence" value="ECO:0007669"/>
    <property type="project" value="UniProtKB-KW"/>
</dbReference>
<evidence type="ECO:0000313" key="9">
    <source>
        <dbReference type="EMBL" id="SHG12001.1"/>
    </source>
</evidence>
<dbReference type="OrthoDB" id="9812812at2"/>
<feature type="region of interest" description="Disordered" evidence="8">
    <location>
        <begin position="41"/>
        <end position="63"/>
    </location>
</feature>
<keyword evidence="4" id="KW-0653">Protein transport</keyword>
<dbReference type="RefSeq" id="WP_073066741.1">
    <property type="nucleotide sequence ID" value="NZ_FQUS01000019.1"/>
</dbReference>
<dbReference type="PANTHER" id="PTHR42982">
    <property type="entry name" value="SEC-INDEPENDENT PROTEIN TRANSLOCASE PROTEIN TATA"/>
    <property type="match status" value="1"/>
</dbReference>
<evidence type="ECO:0000256" key="1">
    <source>
        <dbReference type="ARBA" id="ARBA00004167"/>
    </source>
</evidence>
<evidence type="ECO:0000256" key="3">
    <source>
        <dbReference type="ARBA" id="ARBA00022692"/>
    </source>
</evidence>
<sequence length="63" mass="7008">MTFGTTEILIVVGVILLFFGARKIPELARGIGQGIYEFKKVSKKSETEDDEGVASDTRENHQH</sequence>
<evidence type="ECO:0000256" key="8">
    <source>
        <dbReference type="SAM" id="MobiDB-lite"/>
    </source>
</evidence>
<evidence type="ECO:0000256" key="5">
    <source>
        <dbReference type="ARBA" id="ARBA00022989"/>
    </source>
</evidence>
<gene>
    <name evidence="9" type="ORF">SAMN05443144_11963</name>
</gene>
<dbReference type="PANTHER" id="PTHR42982:SF1">
    <property type="entry name" value="SEC-INDEPENDENT PROTEIN TRANSLOCASE PROTEIN TATA"/>
    <property type="match status" value="1"/>
</dbReference>
<accession>A0A1M5H7K5</accession>
<dbReference type="Gene3D" id="1.20.5.3310">
    <property type="match status" value="1"/>
</dbReference>
<evidence type="ECO:0000313" key="10">
    <source>
        <dbReference type="Proteomes" id="UP000184041"/>
    </source>
</evidence>
<keyword evidence="3" id="KW-0812">Transmembrane</keyword>
<protein>
    <submittedName>
        <fullName evidence="9">Sec-independent protein translocase protein TatA</fullName>
    </submittedName>
</protein>
<reference evidence="9 10" key="1">
    <citation type="submission" date="2016-11" db="EMBL/GenBank/DDBJ databases">
        <authorList>
            <person name="Jaros S."/>
            <person name="Januszkiewicz K."/>
            <person name="Wedrychowicz H."/>
        </authorList>
    </citation>
    <scope>NUCLEOTIDE SEQUENCE [LARGE SCALE GENOMIC DNA]</scope>
    <source>
        <strain evidence="9 10">DSM 21986</strain>
    </source>
</reference>
<proteinExistence type="predicted"/>
<dbReference type="InterPro" id="IPR003369">
    <property type="entry name" value="TatA/B/E"/>
</dbReference>
<dbReference type="Proteomes" id="UP000184041">
    <property type="component" value="Unassembled WGS sequence"/>
</dbReference>
<dbReference type="EMBL" id="FQUS01000019">
    <property type="protein sequence ID" value="SHG12001.1"/>
    <property type="molecule type" value="Genomic_DNA"/>
</dbReference>
<name>A0A1M5H7K5_9BACT</name>
<keyword evidence="10" id="KW-1185">Reference proteome</keyword>
<dbReference type="Pfam" id="PF02416">
    <property type="entry name" value="TatA_B_E"/>
    <property type="match status" value="1"/>
</dbReference>
<dbReference type="STRING" id="1194090.SAMN05443144_11963"/>
<keyword evidence="6" id="KW-0811">Translocation</keyword>
<evidence type="ECO:0000256" key="2">
    <source>
        <dbReference type="ARBA" id="ARBA00022448"/>
    </source>
</evidence>
<keyword evidence="5" id="KW-1133">Transmembrane helix</keyword>
<keyword evidence="7" id="KW-0472">Membrane</keyword>
<evidence type="ECO:0000256" key="4">
    <source>
        <dbReference type="ARBA" id="ARBA00022927"/>
    </source>
</evidence>
<evidence type="ECO:0000256" key="6">
    <source>
        <dbReference type="ARBA" id="ARBA00023010"/>
    </source>
</evidence>
<dbReference type="AlphaFoldDB" id="A0A1M5H7K5"/>
<comment type="subcellular location">
    <subcellularLocation>
        <location evidence="1">Membrane</location>
        <topology evidence="1">Single-pass membrane protein</topology>
    </subcellularLocation>
</comment>